<gene>
    <name evidence="2" type="ORF">K402DRAFT_455924</name>
</gene>
<accession>A0A6G1GUI5</accession>
<evidence type="ECO:0000313" key="2">
    <source>
        <dbReference type="EMBL" id="KAF1984472.1"/>
    </source>
</evidence>
<proteinExistence type="predicted"/>
<dbReference type="AlphaFoldDB" id="A0A6G1GUI5"/>
<feature type="compositionally biased region" description="Polar residues" evidence="1">
    <location>
        <begin position="95"/>
        <end position="112"/>
    </location>
</feature>
<dbReference type="OrthoDB" id="5337308at2759"/>
<sequence length="401" mass="44206">MDPTLDIPRVLRCIFHLVIASFKIFLLFRTDRCISPQRSLVAIIGEQYHPDRNVDLTAASLQSLSEQNEASRQPVHPELPNAAVSSHTQRRKDTANTSAESDPLSGASTTDPLTWEKAVRKGNDLTNLMKASRGEASSLLGYDSESSAQDPLEFHTYLTSNGWIRHIVNMIKLDGITSSLTAAFTSLGFNQLLLAGGGENTYVVHKQSVPGASFSATDGNYMSVYNPLDKVVASISLRSPKFQALQSPGMVPPPLNTYSDVTFLEWQRNVDEANKRNRGNEEWVERGVGDLEWVFHNMVVNRNSCRMVKEMMGMDGSPMTRIVEWGDAVDIGADTEWGKGLLGLPNSYGAAWMLIQHKERMGLRWISTIKVFAGNPGAVGMNPISDASSKPMMFALKIESV</sequence>
<keyword evidence="3" id="KW-1185">Reference proteome</keyword>
<reference evidence="2" key="1">
    <citation type="journal article" date="2020" name="Stud. Mycol.">
        <title>101 Dothideomycetes genomes: a test case for predicting lifestyles and emergence of pathogens.</title>
        <authorList>
            <person name="Haridas S."/>
            <person name="Albert R."/>
            <person name="Binder M."/>
            <person name="Bloem J."/>
            <person name="Labutti K."/>
            <person name="Salamov A."/>
            <person name="Andreopoulos B."/>
            <person name="Baker S."/>
            <person name="Barry K."/>
            <person name="Bills G."/>
            <person name="Bluhm B."/>
            <person name="Cannon C."/>
            <person name="Castanera R."/>
            <person name="Culley D."/>
            <person name="Daum C."/>
            <person name="Ezra D."/>
            <person name="Gonzalez J."/>
            <person name="Henrissat B."/>
            <person name="Kuo A."/>
            <person name="Liang C."/>
            <person name="Lipzen A."/>
            <person name="Lutzoni F."/>
            <person name="Magnuson J."/>
            <person name="Mondo S."/>
            <person name="Nolan M."/>
            <person name="Ohm R."/>
            <person name="Pangilinan J."/>
            <person name="Park H.-J."/>
            <person name="Ramirez L."/>
            <person name="Alfaro M."/>
            <person name="Sun H."/>
            <person name="Tritt A."/>
            <person name="Yoshinaga Y."/>
            <person name="Zwiers L.-H."/>
            <person name="Turgeon B."/>
            <person name="Goodwin S."/>
            <person name="Spatafora J."/>
            <person name="Crous P."/>
            <person name="Grigoriev I."/>
        </authorList>
    </citation>
    <scope>NUCLEOTIDE SEQUENCE</scope>
    <source>
        <strain evidence="2">CBS 113979</strain>
    </source>
</reference>
<name>A0A6G1GUI5_9PEZI</name>
<evidence type="ECO:0000313" key="3">
    <source>
        <dbReference type="Proteomes" id="UP000800041"/>
    </source>
</evidence>
<dbReference type="EMBL" id="ML977168">
    <property type="protein sequence ID" value="KAF1984472.1"/>
    <property type="molecule type" value="Genomic_DNA"/>
</dbReference>
<feature type="region of interest" description="Disordered" evidence="1">
    <location>
        <begin position="64"/>
        <end position="115"/>
    </location>
</feature>
<protein>
    <submittedName>
        <fullName evidence="2">Uncharacterized protein</fullName>
    </submittedName>
</protein>
<organism evidence="2 3">
    <name type="scientific">Aulographum hederae CBS 113979</name>
    <dbReference type="NCBI Taxonomy" id="1176131"/>
    <lineage>
        <taxon>Eukaryota</taxon>
        <taxon>Fungi</taxon>
        <taxon>Dikarya</taxon>
        <taxon>Ascomycota</taxon>
        <taxon>Pezizomycotina</taxon>
        <taxon>Dothideomycetes</taxon>
        <taxon>Pleosporomycetidae</taxon>
        <taxon>Aulographales</taxon>
        <taxon>Aulographaceae</taxon>
    </lineage>
</organism>
<evidence type="ECO:0000256" key="1">
    <source>
        <dbReference type="SAM" id="MobiDB-lite"/>
    </source>
</evidence>
<dbReference type="Proteomes" id="UP000800041">
    <property type="component" value="Unassembled WGS sequence"/>
</dbReference>